<dbReference type="GO" id="GO:0006974">
    <property type="term" value="P:DNA damage response"/>
    <property type="evidence" value="ECO:0007669"/>
    <property type="project" value="TreeGrafter"/>
</dbReference>
<evidence type="ECO:0000313" key="2">
    <source>
        <dbReference type="Proteomes" id="UP000318483"/>
    </source>
</evidence>
<keyword evidence="2" id="KW-1185">Reference proteome</keyword>
<evidence type="ECO:0000313" key="1">
    <source>
        <dbReference type="EMBL" id="QDY69257.1"/>
    </source>
</evidence>
<dbReference type="Gene3D" id="3.30.110.170">
    <property type="entry name" value="Protein of unknown function (DUF541), domain 1"/>
    <property type="match status" value="1"/>
</dbReference>
<accession>A0A5B8J433</accession>
<sequence>MTAFLPFRPDIFRQDDGGFGKVESKGPGHGSAELTSTCLIRSLYQVSTAGIDTLSCLVRINAKKELDMSLKTVALAAALVSAFSVAQADTRQIMVSGQGEATAAPDMATIRIGVVARNDSAAAAMTQMREASAALIARLEASGVEARDMQSDTLNLMPLRDRDNEGNLIEQGFEAQSVLAVRVRDLSTLGTLLDSAVTEDGANRLDSLSFGMQNDAALLDEARRAAVQDALDKAALYAEAADVTLGDIQSISDPQSSPRPEMMMRAASMADGGMPIAAGEVGITASVNVVVNIAD</sequence>
<dbReference type="Proteomes" id="UP000318483">
    <property type="component" value="Chromosome"/>
</dbReference>
<dbReference type="PANTHER" id="PTHR34387">
    <property type="entry name" value="SLR1258 PROTEIN"/>
    <property type="match status" value="1"/>
</dbReference>
<gene>
    <name evidence="1" type="ORF">FPZ52_06145</name>
</gene>
<dbReference type="EMBL" id="CP042261">
    <property type="protein sequence ID" value="QDY69257.1"/>
    <property type="molecule type" value="Genomic_DNA"/>
</dbReference>
<reference evidence="1 2" key="1">
    <citation type="submission" date="2019-07" db="EMBL/GenBank/DDBJ databases">
        <title>Litoreibacter alkalisoli sp. nov., isolated from saline-alkaline soil.</title>
        <authorList>
            <person name="Wang S."/>
            <person name="Xu L."/>
            <person name="Xing Y.-T."/>
            <person name="Sun J.-Q."/>
        </authorList>
    </citation>
    <scope>NUCLEOTIDE SEQUENCE [LARGE SCALE GENOMIC DNA]</scope>
    <source>
        <strain evidence="1 2">LN3S51</strain>
    </source>
</reference>
<proteinExistence type="predicted"/>
<dbReference type="OrthoDB" id="9813144at2"/>
<dbReference type="InterPro" id="IPR052022">
    <property type="entry name" value="26kDa_periplasmic_antigen"/>
</dbReference>
<dbReference type="Pfam" id="PF04402">
    <property type="entry name" value="SIMPL"/>
    <property type="match status" value="1"/>
</dbReference>
<dbReference type="InterPro" id="IPR007497">
    <property type="entry name" value="SIMPL/DUF541"/>
</dbReference>
<dbReference type="PANTHER" id="PTHR34387:SF1">
    <property type="entry name" value="PERIPLASMIC IMMUNOGENIC PROTEIN"/>
    <property type="match status" value="1"/>
</dbReference>
<name>A0A5B8J433_9RHOB</name>
<dbReference type="AlphaFoldDB" id="A0A5B8J433"/>
<protein>
    <submittedName>
        <fullName evidence="1">DUF541 domain-containing protein</fullName>
    </submittedName>
</protein>
<dbReference type="KEGG" id="lit:FPZ52_06145"/>
<dbReference type="Gene3D" id="3.30.70.2970">
    <property type="entry name" value="Protein of unknown function (DUF541), domain 2"/>
    <property type="match status" value="1"/>
</dbReference>
<organism evidence="1 2">
    <name type="scientific">Qingshengfaniella alkalisoli</name>
    <dbReference type="NCBI Taxonomy" id="2599296"/>
    <lineage>
        <taxon>Bacteria</taxon>
        <taxon>Pseudomonadati</taxon>
        <taxon>Pseudomonadota</taxon>
        <taxon>Alphaproteobacteria</taxon>
        <taxon>Rhodobacterales</taxon>
        <taxon>Paracoccaceae</taxon>
        <taxon>Qingshengfaniella</taxon>
    </lineage>
</organism>